<dbReference type="SUPFAM" id="SSF50475">
    <property type="entry name" value="FMN-binding split barrel"/>
    <property type="match status" value="1"/>
</dbReference>
<evidence type="ECO:0000313" key="2">
    <source>
        <dbReference type="EMBL" id="QLG72253.1"/>
    </source>
</evidence>
<dbReference type="InterPro" id="IPR011576">
    <property type="entry name" value="Pyridox_Oxase_N"/>
</dbReference>
<dbReference type="Pfam" id="PF01243">
    <property type="entry name" value="PNPOx_N"/>
    <property type="match status" value="1"/>
</dbReference>
<gene>
    <name evidence="2" type="ORF">HG535_0C06080</name>
</gene>
<name>A0A7H9B156_ZYGMR</name>
<dbReference type="InterPro" id="IPR012349">
    <property type="entry name" value="Split_barrel_FMN-bd"/>
</dbReference>
<accession>A0A7H9B156</accession>
<dbReference type="Gene3D" id="2.30.110.10">
    <property type="entry name" value="Electron Transport, Fmn-binding Protein, Chain A"/>
    <property type="match status" value="1"/>
</dbReference>
<dbReference type="AlphaFoldDB" id="A0A7H9B156"/>
<protein>
    <recommendedName>
        <fullName evidence="1">Pyridoxamine 5'-phosphate oxidase N-terminal domain-containing protein</fullName>
    </recommendedName>
</protein>
<keyword evidence="3" id="KW-1185">Reference proteome</keyword>
<reference evidence="2 3" key="1">
    <citation type="submission" date="2020-07" db="EMBL/GenBank/DDBJ databases">
        <title>The yeast mating-type switching endonuclease HO is a domesticated member of an unorthodox homing genetic element family.</title>
        <authorList>
            <person name="Coughlan A.Y."/>
            <person name="Lombardi L."/>
            <person name="Braun-Galleani S."/>
            <person name="Martos A.R."/>
            <person name="Galeote V."/>
            <person name="Bigey F."/>
            <person name="Dequin S."/>
            <person name="Byrne K.P."/>
            <person name="Wolfe K.H."/>
        </authorList>
    </citation>
    <scope>NUCLEOTIDE SEQUENCE [LARGE SCALE GENOMIC DNA]</scope>
    <source>
        <strain evidence="2 3">NRRL Y-6702</strain>
    </source>
</reference>
<evidence type="ECO:0000313" key="3">
    <source>
        <dbReference type="Proteomes" id="UP000509704"/>
    </source>
</evidence>
<evidence type="ECO:0000259" key="1">
    <source>
        <dbReference type="Pfam" id="PF01243"/>
    </source>
</evidence>
<dbReference type="GeneID" id="59235951"/>
<dbReference type="Proteomes" id="UP000509704">
    <property type="component" value="Chromosome 3"/>
</dbReference>
<dbReference type="GO" id="GO:0005737">
    <property type="term" value="C:cytoplasm"/>
    <property type="evidence" value="ECO:0007669"/>
    <property type="project" value="TreeGrafter"/>
</dbReference>
<dbReference type="PANTHER" id="PTHR28040:SF1">
    <property type="entry name" value="PYRIDOXAMINE 5'-PHOSPHATE OXIDASE YLR456W HOMOLOG-RELATED"/>
    <property type="match status" value="1"/>
</dbReference>
<dbReference type="RefSeq" id="XP_037143981.1">
    <property type="nucleotide sequence ID" value="XM_037288086.1"/>
</dbReference>
<organism evidence="2 3">
    <name type="scientific">Zygotorulaspora mrakii</name>
    <name type="common">Zygosaccharomyces mrakii</name>
    <dbReference type="NCBI Taxonomy" id="42260"/>
    <lineage>
        <taxon>Eukaryota</taxon>
        <taxon>Fungi</taxon>
        <taxon>Dikarya</taxon>
        <taxon>Ascomycota</taxon>
        <taxon>Saccharomycotina</taxon>
        <taxon>Saccharomycetes</taxon>
        <taxon>Saccharomycetales</taxon>
        <taxon>Saccharomycetaceae</taxon>
        <taxon>Zygotorulaspora</taxon>
    </lineage>
</organism>
<proteinExistence type="predicted"/>
<dbReference type="GO" id="GO:0005634">
    <property type="term" value="C:nucleus"/>
    <property type="evidence" value="ECO:0007669"/>
    <property type="project" value="TreeGrafter"/>
</dbReference>
<sequence length="200" mass="22298">MSCVQQFPQHLLDLVKTSKYVHVATCSTDCIPSVSLMNYIYVPGERSFAPEDRSCDYIVFATLNNTEKYQNIISNPIVSLLFHDWITAKNLSLKKRSLSKSSASDQEEVAEGSGTSHSSKLLNLLQELNQSELFQMSATIRGHAAVIAPNSEESSHYKKLLLRTNPDAHVFIEDAKTVIIKVKIQSAKVTDSENNTSIYT</sequence>
<feature type="domain" description="Pyridoxamine 5'-phosphate oxidase N-terminal" evidence="1">
    <location>
        <begin position="8"/>
        <end position="97"/>
    </location>
</feature>
<dbReference type="PANTHER" id="PTHR28040">
    <property type="entry name" value="PYRIDOXAMINE 5'-PHOSPHATE OXIDASE YLR456W HOMOLOG-RELATED"/>
    <property type="match status" value="1"/>
</dbReference>
<dbReference type="EMBL" id="CP058606">
    <property type="protein sequence ID" value="QLG72253.1"/>
    <property type="molecule type" value="Genomic_DNA"/>
</dbReference>
<dbReference type="KEGG" id="zmk:HG535_0C06080"/>
<dbReference type="InterPro" id="IPR052841">
    <property type="entry name" value="PMP_oxidase-like"/>
</dbReference>
<dbReference type="OrthoDB" id="5300823at2759"/>